<name>A0A101H1A3_9BACT</name>
<dbReference type="Proteomes" id="UP000054260">
    <property type="component" value="Unassembled WGS sequence"/>
</dbReference>
<evidence type="ECO:0000259" key="1">
    <source>
        <dbReference type="Pfam" id="PF01408"/>
    </source>
</evidence>
<accession>A0A101H1A3</accession>
<organism evidence="3 5">
    <name type="scientific">Mesotoga infera</name>
    <dbReference type="NCBI Taxonomy" id="1236046"/>
    <lineage>
        <taxon>Bacteria</taxon>
        <taxon>Thermotogati</taxon>
        <taxon>Thermotogota</taxon>
        <taxon>Thermotogae</taxon>
        <taxon>Kosmotogales</taxon>
        <taxon>Kosmotogaceae</taxon>
        <taxon>Mesotoga</taxon>
    </lineage>
</organism>
<comment type="caution">
    <text evidence="3">The sequence shown here is derived from an EMBL/GenBank/DDBJ whole genome shotgun (WGS) entry which is preliminary data.</text>
</comment>
<dbReference type="InterPro" id="IPR051450">
    <property type="entry name" value="Gfo/Idh/MocA_Oxidoreductases"/>
</dbReference>
<dbReference type="EMBL" id="LGGH01000008">
    <property type="protein sequence ID" value="KUK68524.1"/>
    <property type="molecule type" value="Genomic_DNA"/>
</dbReference>
<reference evidence="5 6" key="2">
    <citation type="journal article" date="2015" name="MBio">
        <title>Genome-Resolved Metagenomic Analysis Reveals Roles for Candidate Phyla and Other Microbial Community Members in Biogeochemical Transformations in Oil Reservoirs.</title>
        <authorList>
            <person name="Hu P."/>
            <person name="Tom L."/>
            <person name="Singh A."/>
            <person name="Thomas B.C."/>
            <person name="Baker B.J."/>
            <person name="Piceno Y.M."/>
            <person name="Andersen G.L."/>
            <person name="Banfield J.F."/>
        </authorList>
    </citation>
    <scope>NUCLEOTIDE SEQUENCE [LARGE SCALE GENOMIC DNA]</scope>
</reference>
<dbReference type="Gene3D" id="3.30.360.10">
    <property type="entry name" value="Dihydrodipicolinate Reductase, domain 2"/>
    <property type="match status" value="1"/>
</dbReference>
<dbReference type="Gene3D" id="3.40.50.720">
    <property type="entry name" value="NAD(P)-binding Rossmann-like Domain"/>
    <property type="match status" value="1"/>
</dbReference>
<dbReference type="Pfam" id="PF22725">
    <property type="entry name" value="GFO_IDH_MocA_C3"/>
    <property type="match status" value="1"/>
</dbReference>
<evidence type="ECO:0000313" key="6">
    <source>
        <dbReference type="Proteomes" id="UP000055014"/>
    </source>
</evidence>
<dbReference type="InterPro" id="IPR036291">
    <property type="entry name" value="NAD(P)-bd_dom_sf"/>
</dbReference>
<sequence length="336" mass="36831">MHSIAILGAGMMGNVHARAYRAMNQTSSIWIVDPVASRARVLAESYGAVVTSFEEVLENDGIDIVDICTPTFTHRDLAIRALEVGKHVFCEKPVALKLGDARAMDEAAGKSGMKFMVGHVVRFFPQYSVVKELSVARDIGEIVMARLYRGGSFPSHGIDNWFADPEKSGGVFVDLSIHDFDFLRKLLGPVTTVEARSSMLSSDKKKSSFDHGMAILKFKSGALAHVEGSWAEPPGMPVGFGTFYEFIGTRGMITNSYERETTLKLQTSIEGETKYAQENPAHFDPYAAELKSFLLSVDEDKEVPVNGKEAIESLRIALAANLSAKLLRPVELSEVH</sequence>
<dbReference type="EMBL" id="LGGW01000022">
    <property type="protein sequence ID" value="KUK90725.1"/>
    <property type="molecule type" value="Genomic_DNA"/>
</dbReference>
<dbReference type="PANTHER" id="PTHR43377:SF1">
    <property type="entry name" value="BILIVERDIN REDUCTASE A"/>
    <property type="match status" value="1"/>
</dbReference>
<dbReference type="PANTHER" id="PTHR43377">
    <property type="entry name" value="BILIVERDIN REDUCTASE A"/>
    <property type="match status" value="1"/>
</dbReference>
<dbReference type="PATRIC" id="fig|1236046.5.peg.1551"/>
<reference evidence="3" key="1">
    <citation type="journal article" date="2015" name="MBio">
        <title>Genome-resolved metagenomic analysis reveals roles for candidate phyla and other microbial community members in biogeochemical transformations in oil reservoirs.</title>
        <authorList>
            <person name="Hu P."/>
            <person name="Tom L."/>
            <person name="Singh A."/>
            <person name="Thomas B.C."/>
            <person name="Baker B.J."/>
            <person name="Piceno Y.M."/>
            <person name="Andersen G.L."/>
            <person name="Banfield J.F."/>
        </authorList>
    </citation>
    <scope>NUCLEOTIDE SEQUENCE [LARGE SCALE GENOMIC DNA]</scope>
    <source>
        <strain evidence="3">46_47</strain>
        <strain evidence="4">46_70</strain>
    </source>
</reference>
<feature type="domain" description="Gfo/Idh/MocA-like oxidoreductase N-terminal" evidence="1">
    <location>
        <begin position="4"/>
        <end position="119"/>
    </location>
</feature>
<evidence type="ECO:0000259" key="2">
    <source>
        <dbReference type="Pfam" id="PF22725"/>
    </source>
</evidence>
<evidence type="ECO:0000313" key="3">
    <source>
        <dbReference type="EMBL" id="KUK68524.1"/>
    </source>
</evidence>
<feature type="domain" description="GFO/IDH/MocA-like oxidoreductase" evidence="2">
    <location>
        <begin position="130"/>
        <end position="253"/>
    </location>
</feature>
<dbReference type="Pfam" id="PF01408">
    <property type="entry name" value="GFO_IDH_MocA"/>
    <property type="match status" value="1"/>
</dbReference>
<protein>
    <submittedName>
        <fullName evidence="3">Oxidoreductase domain protein</fullName>
    </submittedName>
</protein>
<dbReference type="Proteomes" id="UP000055014">
    <property type="component" value="Unassembled WGS sequence"/>
</dbReference>
<dbReference type="InterPro" id="IPR000683">
    <property type="entry name" value="Gfo/Idh/MocA-like_OxRdtase_N"/>
</dbReference>
<dbReference type="InterPro" id="IPR055170">
    <property type="entry name" value="GFO_IDH_MocA-like_dom"/>
</dbReference>
<evidence type="ECO:0000313" key="4">
    <source>
        <dbReference type="EMBL" id="KUK90725.1"/>
    </source>
</evidence>
<dbReference type="AlphaFoldDB" id="A0A101H1A3"/>
<dbReference type="SUPFAM" id="SSF51735">
    <property type="entry name" value="NAD(P)-binding Rossmann-fold domains"/>
    <property type="match status" value="1"/>
</dbReference>
<gene>
    <name evidence="3" type="ORF">XD86_0119</name>
    <name evidence="4" type="ORF">XE02_0404</name>
</gene>
<dbReference type="GO" id="GO:0000166">
    <property type="term" value="F:nucleotide binding"/>
    <property type="evidence" value="ECO:0007669"/>
    <property type="project" value="InterPro"/>
</dbReference>
<proteinExistence type="predicted"/>
<dbReference type="SUPFAM" id="SSF55347">
    <property type="entry name" value="Glyceraldehyde-3-phosphate dehydrogenase-like, C-terminal domain"/>
    <property type="match status" value="1"/>
</dbReference>
<evidence type="ECO:0000313" key="5">
    <source>
        <dbReference type="Proteomes" id="UP000054260"/>
    </source>
</evidence>